<dbReference type="Proteomes" id="UP000327085">
    <property type="component" value="Chromosome 1"/>
</dbReference>
<proteinExistence type="predicted"/>
<keyword evidence="5" id="KW-1185">Reference proteome</keyword>
<dbReference type="Gramene" id="VVA35683">
    <property type="protein sequence ID" value="VVA35683"/>
    <property type="gene ID" value="Prudul26B003414"/>
</dbReference>
<evidence type="ECO:0000313" key="3">
    <source>
        <dbReference type="EMBL" id="VVA35683.1"/>
    </source>
</evidence>
<evidence type="ECO:0000313" key="2">
    <source>
        <dbReference type="EMBL" id="KAI5349406.1"/>
    </source>
</evidence>
<dbReference type="EMBL" id="JAJFAZ020000001">
    <property type="protein sequence ID" value="KAI5349406.1"/>
    <property type="molecule type" value="Genomic_DNA"/>
</dbReference>
<organism evidence="3 4">
    <name type="scientific">Prunus dulcis</name>
    <name type="common">Almond</name>
    <name type="synonym">Amygdalus dulcis</name>
    <dbReference type="NCBI Taxonomy" id="3755"/>
    <lineage>
        <taxon>Eukaryota</taxon>
        <taxon>Viridiplantae</taxon>
        <taxon>Streptophyta</taxon>
        <taxon>Embryophyta</taxon>
        <taxon>Tracheophyta</taxon>
        <taxon>Spermatophyta</taxon>
        <taxon>Magnoliopsida</taxon>
        <taxon>eudicotyledons</taxon>
        <taxon>Gunneridae</taxon>
        <taxon>Pentapetalae</taxon>
        <taxon>rosids</taxon>
        <taxon>fabids</taxon>
        <taxon>Rosales</taxon>
        <taxon>Rosaceae</taxon>
        <taxon>Amygdaloideae</taxon>
        <taxon>Amygdaleae</taxon>
        <taxon>Prunus</taxon>
    </lineage>
</organism>
<evidence type="ECO:0000313" key="5">
    <source>
        <dbReference type="Proteomes" id="UP001054821"/>
    </source>
</evidence>
<reference evidence="3" key="1">
    <citation type="submission" date="2019-07" db="EMBL/GenBank/DDBJ databases">
        <authorList>
            <person name="Alioto T."/>
            <person name="Alioto T."/>
            <person name="Gomez Garrido J."/>
        </authorList>
    </citation>
    <scope>NUCLEOTIDE SEQUENCE</scope>
</reference>
<dbReference type="EMBL" id="CABIKO010000402">
    <property type="protein sequence ID" value="VVA35683.1"/>
    <property type="molecule type" value="Genomic_DNA"/>
</dbReference>
<reference evidence="2 5" key="3">
    <citation type="journal article" date="2022" name="G3 (Bethesda)">
        <title>Whole-genome sequence and methylome profiling of the almond [Prunus dulcis (Mill.) D.A. Webb] cultivar 'Nonpareil'.</title>
        <authorList>
            <person name="D'Amico-Willman K.M."/>
            <person name="Ouma W.Z."/>
            <person name="Meulia T."/>
            <person name="Sideli G.M."/>
            <person name="Gradziel T.M."/>
            <person name="Fresnedo-Ramirez J."/>
        </authorList>
    </citation>
    <scope>NUCLEOTIDE SEQUENCE [LARGE SCALE GENOMIC DNA]</scope>
    <source>
        <strain evidence="2">Clone GOH B32 T37-40</strain>
    </source>
</reference>
<gene>
    <name evidence="3" type="ORF">ALMOND_2B003414</name>
    <name evidence="2" type="ORF">L3X38_002293</name>
</gene>
<protein>
    <submittedName>
        <fullName evidence="3">Uncharacterized protein</fullName>
    </submittedName>
</protein>
<dbReference type="Proteomes" id="UP001054821">
    <property type="component" value="Chromosome 1"/>
</dbReference>
<dbReference type="InParanoid" id="A0A5E4G7P1"/>
<name>A0A5E4G7P1_PRUDU</name>
<dbReference type="AlphaFoldDB" id="A0A5E4G7P1"/>
<accession>A0A5E4G7P1</accession>
<sequence>MGNQVSSSPAPTPSHYYQGDRYGAPVVATNMESHGAPQKLQRPYNDSVISSDEAVRIYDHVSNMENRGAPQKQQRPYNNHVINSDEAVRIYDHVPNMENSGAPQKQQRPYNNHVINSDEAVRIYGGICVTTRTNKPAPVINRDMRYY</sequence>
<evidence type="ECO:0000313" key="4">
    <source>
        <dbReference type="Proteomes" id="UP000327085"/>
    </source>
</evidence>
<evidence type="ECO:0000256" key="1">
    <source>
        <dbReference type="SAM" id="MobiDB-lite"/>
    </source>
</evidence>
<feature type="region of interest" description="Disordered" evidence="1">
    <location>
        <begin position="1"/>
        <end position="21"/>
    </location>
</feature>
<reference evidence="4" key="2">
    <citation type="journal article" date="2020" name="Plant J.">
        <title>Transposons played a major role in the diversification between the closely related almond and peach genomes: results from the almond genome sequence.</title>
        <authorList>
            <person name="Alioto T."/>
            <person name="Alexiou K.G."/>
            <person name="Bardil A."/>
            <person name="Barteri F."/>
            <person name="Castanera R."/>
            <person name="Cruz F."/>
            <person name="Dhingra A."/>
            <person name="Duval H."/>
            <person name="Fernandez I Marti A."/>
            <person name="Frias L."/>
            <person name="Galan B."/>
            <person name="Garcia J.L."/>
            <person name="Howad W."/>
            <person name="Gomez-Garrido J."/>
            <person name="Gut M."/>
            <person name="Julca I."/>
            <person name="Morata J."/>
            <person name="Puigdomenech P."/>
            <person name="Ribeca P."/>
            <person name="Rubio Cabetas M.J."/>
            <person name="Vlasova A."/>
            <person name="Wirthensohn M."/>
            <person name="Garcia-Mas J."/>
            <person name="Gabaldon T."/>
            <person name="Casacuberta J.M."/>
            <person name="Arus P."/>
        </authorList>
    </citation>
    <scope>NUCLEOTIDE SEQUENCE [LARGE SCALE GENOMIC DNA]</scope>
    <source>
        <strain evidence="4">cv. Texas</strain>
    </source>
</reference>